<dbReference type="Proteomes" id="UP000000528">
    <property type="component" value="Chromosome"/>
</dbReference>
<dbReference type="HOGENOM" id="CLU_2369840_0_0_14"/>
<keyword evidence="1" id="KW-0175">Coiled coil</keyword>
<name>Q98QT6_MYCPU</name>
<sequence length="95" mass="11139">MNTTKDKTLWFIRKTIGSSISLSASLIAIWYSLPIELGTKRNQSFSQSESLEFEIERLEKNYQEKLQKKQELASIDPNQKFPNILKNLISRKKNY</sequence>
<organism evidence="4">
    <name type="scientific">Mycoplasmopsis pulmonis (strain UAB CTIP)</name>
    <name type="common">Mycoplasma pulmonis</name>
    <dbReference type="NCBI Taxonomy" id="272635"/>
    <lineage>
        <taxon>Bacteria</taxon>
        <taxon>Bacillati</taxon>
        <taxon>Mycoplasmatota</taxon>
        <taxon>Mycoplasmoidales</taxon>
        <taxon>Metamycoplasmataceae</taxon>
        <taxon>Mycoplasmopsis</taxon>
    </lineage>
</organism>
<evidence type="ECO:0000256" key="1">
    <source>
        <dbReference type="SAM" id="Coils"/>
    </source>
</evidence>
<evidence type="ECO:0000313" key="4">
    <source>
        <dbReference type="Proteomes" id="UP000000528"/>
    </source>
</evidence>
<dbReference type="RefSeq" id="WP_010925079.1">
    <property type="nucleotide sequence ID" value="NC_002771.1"/>
</dbReference>
<proteinExistence type="predicted"/>
<feature type="transmembrane region" description="Helical" evidence="2">
    <location>
        <begin position="15"/>
        <end position="33"/>
    </location>
</feature>
<protein>
    <submittedName>
        <fullName evidence="3">Uncharacterized protein</fullName>
    </submittedName>
</protein>
<keyword evidence="2" id="KW-1133">Transmembrane helix</keyword>
<evidence type="ECO:0000313" key="3">
    <source>
        <dbReference type="EMBL" id="CAC13448.1"/>
    </source>
</evidence>
<evidence type="ECO:0000256" key="2">
    <source>
        <dbReference type="SAM" id="Phobius"/>
    </source>
</evidence>
<dbReference type="KEGG" id="mpu:MYPU_2750"/>
<dbReference type="AlphaFoldDB" id="Q98QT6"/>
<dbReference type="PIR" id="C90546">
    <property type="entry name" value="C90546"/>
</dbReference>
<keyword evidence="2" id="KW-0812">Transmembrane</keyword>
<feature type="coiled-coil region" evidence="1">
    <location>
        <begin position="48"/>
        <end position="75"/>
    </location>
</feature>
<dbReference type="BioCyc" id="MPUL272635:G1GT6-276-MONOMER"/>
<dbReference type="EMBL" id="AL445563">
    <property type="protein sequence ID" value="CAC13448.1"/>
    <property type="molecule type" value="Genomic_DNA"/>
</dbReference>
<reference evidence="3 4" key="1">
    <citation type="journal article" date="2001" name="Nucleic Acids Res.">
        <title>The complete genome sequence of the murine respiratory pathogen Mycoplasma pulmonis.</title>
        <authorList>
            <person name="Chambaud I."/>
            <person name="Heilig R."/>
            <person name="Ferris S."/>
            <person name="Barbe V."/>
            <person name="Samson D."/>
            <person name="Galisson F."/>
            <person name="Moszer I."/>
            <person name="Dybvig K."/>
            <person name="Wroblewski H."/>
            <person name="Viari A."/>
            <person name="Rocha E.P.C."/>
            <person name="Blanchard A."/>
        </authorList>
    </citation>
    <scope>NUCLEOTIDE SEQUENCE [LARGE SCALE GENOMIC DNA]</scope>
    <source>
        <strain evidence="3 4">UAB CTIP</strain>
    </source>
</reference>
<keyword evidence="4" id="KW-1185">Reference proteome</keyword>
<accession>Q98QT6</accession>
<keyword evidence="2" id="KW-0472">Membrane</keyword>
<gene>
    <name evidence="3" type="ordered locus">MYPU_2750</name>
</gene>